<protein>
    <submittedName>
        <fullName evidence="4">Tail fiber domain-containing protein</fullName>
    </submittedName>
</protein>
<dbReference type="InterPro" id="IPR030392">
    <property type="entry name" value="S74_ICA"/>
</dbReference>
<reference evidence="4" key="1">
    <citation type="submission" date="2022-08" db="EMBL/GenBank/DDBJ databases">
        <title>Novel Bdellovibrio Species Isolated from Svalbard: Designation Bdellovibrio svalbardensis.</title>
        <authorList>
            <person name="Mitchell R.J."/>
            <person name="Choi S.Y."/>
        </authorList>
    </citation>
    <scope>NUCLEOTIDE SEQUENCE</scope>
    <source>
        <strain evidence="4">PAP01</strain>
    </source>
</reference>
<dbReference type="InterPro" id="IPR036388">
    <property type="entry name" value="WH-like_DNA-bd_sf"/>
</dbReference>
<dbReference type="PROSITE" id="PS51688">
    <property type="entry name" value="ICA"/>
    <property type="match status" value="1"/>
</dbReference>
<sequence>MLSGLKLTCTYLIGLFMSSAIAAPSSLTYQGRILKADNTPLEYNNVSFIFQVTDPSGACVIYQEQVNGYNMVNSGGVFDVTIGNGTVTYPTSGTFSILDAFNNSGTFACYGGSPYLASANDIRKLRVQFHDGVGWKSISPDSVIRTVPFAGYSLSAQKLGTNTASDFVLKTGIPTCTAGTFLSWDGATLSCSAVAGASGGTVTNVTSANSYVTIANGTSAPVLTLNVGTTANTVAAGNDTRLVNALQSGAAAGGDLSGNYPNPVVAKIQSVDVSSAPPTSGHFFKYNGTNWSGSAIAMADITGLNTQLGTYLTQTAFNSYVSSASCSTSQTMYWNSVSGAFACQAINLGVAGDVSGSIGAVSVNKIKGVTVDFSTAPTNGQVLQFNGSAFVGHSLTTSDISGTVPAAQMPAFTGDVTSSAGSTVLTLASTGTAGTYYKVTTDFKGRVTSGSNSLVVGDIPGLPWSQITSGKPTTLSGYGITDALIANAGGTPSIQTGLEAAKPSFGTAGRIYIATDTQKIYSDSGSAWTVVGNASGAGGTVTSVTSANADIGVATSTSTPVLTLNSGTGANQIVKLDGAAKLPAIDGSALINLNASNLASGTVATSILPTIPLTKGGTGLSAAGTSNQILGMNNAGTAAEFKTITAGSGVSVTHAANSVTIATTGAPPTGAAGGDLSGTYPNPSLNTVTVAKGGTGLTAGTSGGIPYFNSATTMASSAALTANGVLLGGGAGGSPTATSAGAAYQPLRVPSGGGAPSFGAIDISQAAAVTGILPIANGGTGASALAANRLIGTNGTGTVQQAVTCALNQILSFDGSGNYGCYNVGAIYSGFVNGGNSFGGASNIGNNDNFDLNIKTNNLTRMTVQAGGNVGIGTATPTNILDISSTNTNNSSAPATRDLTGIKFLTKSANTADGSFYSRGLYSLLNYKIDSGKTDTGTSEGALIQNLRNVGTTGDNGTLVNLRGLSIQYGHYGSDATATPTTTNAVGLYINPDFEKGTITNSYDVYLASGATGATTTNTWSYFQANSKNNYFGGNVGIATTPTTALDVNGVIANAGSLSRPISYSVPTATNVTINLPTGSTTLVDGYAYRFKLATQNTATSTGSSYIVYQTAPGTWASKLVSSNGNTSNHPLLQISGTNVQIYHNHGSTYSIGVISEAMQTGNITVLSPNYFGLDGAITNSAGNVGIGTTNPTQKLHVTSTTDSIINTYGADANQSGLNMGAGQTNRWMVLQETAVNGRFLNIWRDHTGVGGAVGSAMAITDAGNVGIGTISPQAALHLNPTITGAGPATSGTTPSTGLVARLGNSGGATLDHGMLSNGTQWMQATNSSNQANIYGLSLNPNGGSVGIGTSAFSGTLHVNSNNASGYTTIVNQNAAAGGQTWYWYSSSTGAPLGPNAMCFGNGVCLMTLFTSGNMSITGTLTQASDARYKKNVRSIANALDSITQLDGVTYNWIDPQKDPNQQIGLIAQDVEKVFPQAVLTNKQGYKSVAYQNLVAPIINALHEVRAWLLSHDDRLQKLETENEKLKQANLAKEKELSEIKARLERIEKNLSTK</sequence>
<keyword evidence="2" id="KW-0732">Signal</keyword>
<dbReference type="Pfam" id="PF13884">
    <property type="entry name" value="Peptidase_S74"/>
    <property type="match status" value="1"/>
</dbReference>
<keyword evidence="1" id="KW-0175">Coiled coil</keyword>
<gene>
    <name evidence="4" type="ORF">NWE73_17080</name>
</gene>
<organism evidence="4 5">
    <name type="scientific">Bdellovibrio svalbardensis</name>
    <dbReference type="NCBI Taxonomy" id="2972972"/>
    <lineage>
        <taxon>Bacteria</taxon>
        <taxon>Pseudomonadati</taxon>
        <taxon>Bdellovibrionota</taxon>
        <taxon>Bdellovibrionia</taxon>
        <taxon>Bdellovibrionales</taxon>
        <taxon>Pseudobdellovibrionaceae</taxon>
        <taxon>Bdellovibrio</taxon>
    </lineage>
</organism>
<name>A0ABT6DMJ8_9BACT</name>
<accession>A0ABT6DMJ8</accession>
<evidence type="ECO:0000313" key="4">
    <source>
        <dbReference type="EMBL" id="MDG0818099.1"/>
    </source>
</evidence>
<dbReference type="EMBL" id="JANRMI010000006">
    <property type="protein sequence ID" value="MDG0818099.1"/>
    <property type="molecule type" value="Genomic_DNA"/>
</dbReference>
<feature type="chain" id="PRO_5046394580" evidence="2">
    <location>
        <begin position="23"/>
        <end position="1554"/>
    </location>
</feature>
<evidence type="ECO:0000313" key="5">
    <source>
        <dbReference type="Proteomes" id="UP001152321"/>
    </source>
</evidence>
<dbReference type="Gene3D" id="1.10.10.10">
    <property type="entry name" value="Winged helix-like DNA-binding domain superfamily/Winged helix DNA-binding domain"/>
    <property type="match status" value="1"/>
</dbReference>
<feature type="signal peptide" evidence="2">
    <location>
        <begin position="1"/>
        <end position="22"/>
    </location>
</feature>
<feature type="coiled-coil region" evidence="1">
    <location>
        <begin position="1509"/>
        <end position="1550"/>
    </location>
</feature>
<evidence type="ECO:0000256" key="1">
    <source>
        <dbReference type="SAM" id="Coils"/>
    </source>
</evidence>
<comment type="caution">
    <text evidence="4">The sequence shown here is derived from an EMBL/GenBank/DDBJ whole genome shotgun (WGS) entry which is preliminary data.</text>
</comment>
<keyword evidence="5" id="KW-1185">Reference proteome</keyword>
<evidence type="ECO:0000259" key="3">
    <source>
        <dbReference type="PROSITE" id="PS51688"/>
    </source>
</evidence>
<dbReference type="Proteomes" id="UP001152321">
    <property type="component" value="Unassembled WGS sequence"/>
</dbReference>
<evidence type="ECO:0000256" key="2">
    <source>
        <dbReference type="SAM" id="SignalP"/>
    </source>
</evidence>
<dbReference type="RefSeq" id="WP_277579574.1">
    <property type="nucleotide sequence ID" value="NZ_JANRMI010000006.1"/>
</dbReference>
<proteinExistence type="predicted"/>
<feature type="domain" description="Peptidase S74" evidence="3">
    <location>
        <begin position="1425"/>
        <end position="1523"/>
    </location>
</feature>